<dbReference type="GO" id="GO:0061668">
    <property type="term" value="P:mitochondrial ribosome assembly"/>
    <property type="evidence" value="ECO:0007669"/>
    <property type="project" value="TreeGrafter"/>
</dbReference>
<protein>
    <submittedName>
        <fullName evidence="3 5">Uncharacterized protein</fullName>
    </submittedName>
</protein>
<dbReference type="EMBL" id="UYRW01000506">
    <property type="protein sequence ID" value="VDK67434.1"/>
    <property type="molecule type" value="Genomic_DNA"/>
</dbReference>
<evidence type="ECO:0000256" key="2">
    <source>
        <dbReference type="ARBA" id="ARBA00022946"/>
    </source>
</evidence>
<proteinExistence type="inferred from homology"/>
<reference evidence="5" key="1">
    <citation type="submission" date="2016-06" db="UniProtKB">
        <authorList>
            <consortium name="WormBaseParasite"/>
        </authorList>
    </citation>
    <scope>IDENTIFICATION</scope>
</reference>
<evidence type="ECO:0000256" key="1">
    <source>
        <dbReference type="ARBA" id="ARBA00007692"/>
    </source>
</evidence>
<dbReference type="AlphaFoldDB" id="A0A182E4J8"/>
<dbReference type="InterPro" id="IPR003690">
    <property type="entry name" value="MTERF"/>
</dbReference>
<evidence type="ECO:0000313" key="3">
    <source>
        <dbReference type="EMBL" id="VDK67434.1"/>
    </source>
</evidence>
<reference evidence="3 4" key="2">
    <citation type="submission" date="2018-08" db="EMBL/GenBank/DDBJ databases">
        <authorList>
            <person name="Laetsch R D."/>
            <person name="Stevens L."/>
            <person name="Kumar S."/>
            <person name="Blaxter L. M."/>
        </authorList>
    </citation>
    <scope>NUCLEOTIDE SEQUENCE [LARGE SCALE GENOMIC DNA]</scope>
</reference>
<keyword evidence="4" id="KW-1185">Reference proteome</keyword>
<evidence type="ECO:0000313" key="5">
    <source>
        <dbReference type="WBParaSite" id="nOo.2.0.1.t02919-RA"/>
    </source>
</evidence>
<dbReference type="SMART" id="SM00733">
    <property type="entry name" value="Mterf"/>
    <property type="match status" value="5"/>
</dbReference>
<dbReference type="Gene3D" id="1.25.70.10">
    <property type="entry name" value="Transcription termination factor 3, mitochondrial"/>
    <property type="match status" value="1"/>
</dbReference>
<dbReference type="Pfam" id="PF02536">
    <property type="entry name" value="mTERF"/>
    <property type="match status" value="1"/>
</dbReference>
<dbReference type="PANTHER" id="PTHR13068">
    <property type="entry name" value="CGI-12 PROTEIN-RELATED"/>
    <property type="match status" value="1"/>
</dbReference>
<organism evidence="5">
    <name type="scientific">Onchocerca ochengi</name>
    <name type="common">Filarial nematode worm</name>
    <dbReference type="NCBI Taxonomy" id="42157"/>
    <lineage>
        <taxon>Eukaryota</taxon>
        <taxon>Metazoa</taxon>
        <taxon>Ecdysozoa</taxon>
        <taxon>Nematoda</taxon>
        <taxon>Chromadorea</taxon>
        <taxon>Rhabditida</taxon>
        <taxon>Spirurina</taxon>
        <taxon>Spiruromorpha</taxon>
        <taxon>Filarioidea</taxon>
        <taxon>Onchocercidae</taxon>
        <taxon>Onchocerca</taxon>
    </lineage>
</organism>
<gene>
    <name evidence="3" type="ORF">NOO_LOCUS2919</name>
</gene>
<evidence type="ECO:0000313" key="4">
    <source>
        <dbReference type="Proteomes" id="UP000271087"/>
    </source>
</evidence>
<dbReference type="GO" id="GO:0006390">
    <property type="term" value="P:mitochondrial transcription"/>
    <property type="evidence" value="ECO:0007669"/>
    <property type="project" value="TreeGrafter"/>
</dbReference>
<sequence length="404" mass="46982">MIFVRRSCQSLRKNTMVGFCFRKFADGNVQQALEINDKWDEVEKRNISAGDSVSDLVTFNEKTDFASKETNTTERNLALQNSLSTRKKKQKVEVNRFRPIIYSEGELDKSDFMQQPSRNNPLPFDPSTNPLLLPPTHSWSIANYVNHLPVLQVLVELGMDLFEVDLTTDIGRKLVKLDWENDVRPKLIWLIHQVGMPIIDVGSYLTRNPYFLLQDLGSMQVRLNYLYSKQLNKAKILKIVRNNRFWLNTDVKIIDARLGWIQKTFELTGDEMRQVIVTEPRVIIYGIGPLERLVIMLNEELEFTKEQIKAILLEDPRVFMIESSALHATYNYLRFTMHLSNMQIAEWPLCLRFSIGAIRRRHEFLVQLQKADYNEGSPNYVHLSSLLQPSDQKFAVNVAHTYLT</sequence>
<dbReference type="GO" id="GO:0003676">
    <property type="term" value="F:nucleic acid binding"/>
    <property type="evidence" value="ECO:0007669"/>
    <property type="project" value="InterPro"/>
</dbReference>
<dbReference type="WBParaSite" id="nOo.2.0.1.t02919-RA">
    <property type="protein sequence ID" value="nOo.2.0.1.t02919-RA"/>
    <property type="gene ID" value="nOo.2.0.1.g02919"/>
</dbReference>
<dbReference type="Proteomes" id="UP000271087">
    <property type="component" value="Unassembled WGS sequence"/>
</dbReference>
<dbReference type="PANTHER" id="PTHR13068:SF112">
    <property type="entry name" value="TRANSCRIPTION TERMINATION FACTOR 3, MITOCHONDRIAL"/>
    <property type="match status" value="1"/>
</dbReference>
<comment type="similarity">
    <text evidence="1">Belongs to the mTERF family.</text>
</comment>
<dbReference type="STRING" id="42157.A0A182E4J8"/>
<dbReference type="GO" id="GO:0005739">
    <property type="term" value="C:mitochondrion"/>
    <property type="evidence" value="ECO:0007669"/>
    <property type="project" value="TreeGrafter"/>
</dbReference>
<accession>A0A182E4J8</accession>
<dbReference type="InterPro" id="IPR038538">
    <property type="entry name" value="MTERF_sf"/>
</dbReference>
<keyword evidence="2" id="KW-0809">Transit peptide</keyword>
<name>A0A182E4J8_ONCOC</name>
<dbReference type="OrthoDB" id="637682at2759"/>